<dbReference type="EMBL" id="CM007896">
    <property type="protein sequence ID" value="OTG21472.1"/>
    <property type="molecule type" value="Genomic_DNA"/>
</dbReference>
<sequence>MVTRTQANIGVAAIQSPPPPPLPSSPPPPPPPMATGSWGGCWACWDKPDSNKKKVRAQPSPRKKG</sequence>
<reference evidence="2" key="3">
    <citation type="submission" date="2020-06" db="EMBL/GenBank/DDBJ databases">
        <title>Helianthus annuus Genome sequencing and assembly Release 2.</title>
        <authorList>
            <person name="Gouzy J."/>
            <person name="Langlade N."/>
            <person name="Munos S."/>
        </authorList>
    </citation>
    <scope>NUCLEOTIDE SEQUENCE</scope>
    <source>
        <tissue evidence="2">Leaves</tissue>
    </source>
</reference>
<keyword evidence="4" id="KW-1185">Reference proteome</keyword>
<gene>
    <name evidence="3" type="ORF">HannXRQ_Chr07g0204541</name>
    <name evidence="2" type="ORF">HanXRQr2_Chr12g0539891</name>
</gene>
<evidence type="ECO:0000256" key="1">
    <source>
        <dbReference type="SAM" id="MobiDB-lite"/>
    </source>
</evidence>
<evidence type="ECO:0000313" key="4">
    <source>
        <dbReference type="Proteomes" id="UP000215914"/>
    </source>
</evidence>
<evidence type="ECO:0000313" key="2">
    <source>
        <dbReference type="EMBL" id="KAF5777796.1"/>
    </source>
</evidence>
<reference evidence="2 4" key="1">
    <citation type="journal article" date="2017" name="Nature">
        <title>The sunflower genome provides insights into oil metabolism, flowering and Asterid evolution.</title>
        <authorList>
            <person name="Badouin H."/>
            <person name="Gouzy J."/>
            <person name="Grassa C.J."/>
            <person name="Murat F."/>
            <person name="Staton S.E."/>
            <person name="Cottret L."/>
            <person name="Lelandais-Briere C."/>
            <person name="Owens G.L."/>
            <person name="Carrere S."/>
            <person name="Mayjonade B."/>
            <person name="Legrand L."/>
            <person name="Gill N."/>
            <person name="Kane N.C."/>
            <person name="Bowers J.E."/>
            <person name="Hubner S."/>
            <person name="Bellec A."/>
            <person name="Berard A."/>
            <person name="Berges H."/>
            <person name="Blanchet N."/>
            <person name="Boniface M.C."/>
            <person name="Brunel D."/>
            <person name="Catrice O."/>
            <person name="Chaidir N."/>
            <person name="Claudel C."/>
            <person name="Donnadieu C."/>
            <person name="Faraut T."/>
            <person name="Fievet G."/>
            <person name="Helmstetter N."/>
            <person name="King M."/>
            <person name="Knapp S.J."/>
            <person name="Lai Z."/>
            <person name="Le Paslier M.C."/>
            <person name="Lippi Y."/>
            <person name="Lorenzon L."/>
            <person name="Mandel J.R."/>
            <person name="Marage G."/>
            <person name="Marchand G."/>
            <person name="Marquand E."/>
            <person name="Bret-Mestries E."/>
            <person name="Morien E."/>
            <person name="Nambeesan S."/>
            <person name="Nguyen T."/>
            <person name="Pegot-Espagnet P."/>
            <person name="Pouilly N."/>
            <person name="Raftis F."/>
            <person name="Sallet E."/>
            <person name="Schiex T."/>
            <person name="Thomas J."/>
            <person name="Vandecasteele C."/>
            <person name="Vares D."/>
            <person name="Vear F."/>
            <person name="Vautrin S."/>
            <person name="Crespi M."/>
            <person name="Mangin B."/>
            <person name="Burke J.M."/>
            <person name="Salse J."/>
            <person name="Munos S."/>
            <person name="Vincourt P."/>
            <person name="Rieseberg L.H."/>
            <person name="Langlade N.B."/>
        </authorList>
    </citation>
    <scope>NUCLEOTIDE SEQUENCE [LARGE SCALE GENOMIC DNA]</scope>
    <source>
        <strain evidence="4">cv. SF193</strain>
        <tissue evidence="2">Leaves</tissue>
    </source>
</reference>
<feature type="compositionally biased region" description="Pro residues" evidence="1">
    <location>
        <begin position="16"/>
        <end position="33"/>
    </location>
</feature>
<accession>A0A251UFB5</accession>
<dbReference type="AlphaFoldDB" id="A0A251UFB5"/>
<evidence type="ECO:0000313" key="3">
    <source>
        <dbReference type="EMBL" id="OTG21472.1"/>
    </source>
</evidence>
<feature type="region of interest" description="Disordered" evidence="1">
    <location>
        <begin position="1"/>
        <end position="65"/>
    </location>
</feature>
<reference evidence="3" key="2">
    <citation type="submission" date="2017-02" db="EMBL/GenBank/DDBJ databases">
        <title>Sunflower complete genome.</title>
        <authorList>
            <person name="Langlade N."/>
            <person name="Munos S."/>
        </authorList>
    </citation>
    <scope>NUCLEOTIDE SEQUENCE [LARGE SCALE GENOMIC DNA]</scope>
    <source>
        <tissue evidence="3">Leaves</tissue>
    </source>
</reference>
<dbReference type="InParanoid" id="A0A251UFB5"/>
<dbReference type="EMBL" id="MNCJ02000327">
    <property type="protein sequence ID" value="KAF5777796.1"/>
    <property type="molecule type" value="Genomic_DNA"/>
</dbReference>
<dbReference type="Proteomes" id="UP000215914">
    <property type="component" value="Chromosome 7"/>
</dbReference>
<dbReference type="Gramene" id="mRNA:HanXRQr2_Chr12g0539891">
    <property type="protein sequence ID" value="mRNA:HanXRQr2_Chr12g0539891"/>
    <property type="gene ID" value="HanXRQr2_Chr12g0539891"/>
</dbReference>
<organism evidence="3 4">
    <name type="scientific">Helianthus annuus</name>
    <name type="common">Common sunflower</name>
    <dbReference type="NCBI Taxonomy" id="4232"/>
    <lineage>
        <taxon>Eukaryota</taxon>
        <taxon>Viridiplantae</taxon>
        <taxon>Streptophyta</taxon>
        <taxon>Embryophyta</taxon>
        <taxon>Tracheophyta</taxon>
        <taxon>Spermatophyta</taxon>
        <taxon>Magnoliopsida</taxon>
        <taxon>eudicotyledons</taxon>
        <taxon>Gunneridae</taxon>
        <taxon>Pentapetalae</taxon>
        <taxon>asterids</taxon>
        <taxon>campanulids</taxon>
        <taxon>Asterales</taxon>
        <taxon>Asteraceae</taxon>
        <taxon>Asteroideae</taxon>
        <taxon>Heliantheae alliance</taxon>
        <taxon>Heliantheae</taxon>
        <taxon>Helianthus</taxon>
    </lineage>
</organism>
<protein>
    <submittedName>
        <fullName evidence="3">Uncharacterized protein</fullName>
    </submittedName>
</protein>
<feature type="compositionally biased region" description="Basic residues" evidence="1">
    <location>
        <begin position="53"/>
        <end position="65"/>
    </location>
</feature>
<proteinExistence type="predicted"/>
<name>A0A251UFB5_HELAN</name>